<accession>M3ENE5</accession>
<name>M3ENE5_9LEPT</name>
<proteinExistence type="predicted"/>
<sequence>MFEPSSPSLKQDLFGTYSEHMILQSELVRDLFGTYSALIIFQNELIRHLFATCVRLVWNLKDEKGVRTNTKRPWLAFYRISNELCSCSMISQTSLVRALFKLYPSPIIFQTGSIRVLFGSCLSPKRICEVAESKNTVLNR</sequence>
<dbReference type="Proteomes" id="UP000011770">
    <property type="component" value="Unassembled WGS sequence"/>
</dbReference>
<protein>
    <submittedName>
        <fullName evidence="1">Uncharacterized protein</fullName>
    </submittedName>
</protein>
<organism evidence="1 2">
    <name type="scientific">Leptospira weilii serovar Topaz str. LT2116</name>
    <dbReference type="NCBI Taxonomy" id="1088540"/>
    <lineage>
        <taxon>Bacteria</taxon>
        <taxon>Pseudomonadati</taxon>
        <taxon>Spirochaetota</taxon>
        <taxon>Spirochaetia</taxon>
        <taxon>Leptospirales</taxon>
        <taxon>Leptospiraceae</taxon>
        <taxon>Leptospira</taxon>
    </lineage>
</organism>
<comment type="caution">
    <text evidence="1">The sequence shown here is derived from an EMBL/GenBank/DDBJ whole genome shotgun (WGS) entry which is preliminary data.</text>
</comment>
<evidence type="ECO:0000313" key="1">
    <source>
        <dbReference type="EMBL" id="EMF82553.1"/>
    </source>
</evidence>
<dbReference type="AlphaFoldDB" id="M3ENE5"/>
<evidence type="ECO:0000313" key="2">
    <source>
        <dbReference type="Proteomes" id="UP000011770"/>
    </source>
</evidence>
<dbReference type="EMBL" id="AHOR02000020">
    <property type="protein sequence ID" value="EMF82553.1"/>
    <property type="molecule type" value="Genomic_DNA"/>
</dbReference>
<reference evidence="1 2" key="1">
    <citation type="submission" date="2013-01" db="EMBL/GenBank/DDBJ databases">
        <authorList>
            <person name="Harkins D.M."/>
            <person name="Durkin A.S."/>
            <person name="Brinkac L.M."/>
            <person name="Haft D.H."/>
            <person name="Selengut J.D."/>
            <person name="Sanka R."/>
            <person name="DePew J."/>
            <person name="Purushe J."/>
            <person name="Tulsiani S.M."/>
            <person name="Graham G.C."/>
            <person name="Burns M.-A."/>
            <person name="Dohnt M.F."/>
            <person name="Smythe L.D."/>
            <person name="McKay D.B."/>
            <person name="Craig S.B."/>
            <person name="Vinetz J.M."/>
            <person name="Sutton G.G."/>
            <person name="Nierman W.C."/>
            <person name="Fouts D.E."/>
        </authorList>
    </citation>
    <scope>NUCLEOTIDE SEQUENCE [LARGE SCALE GENOMIC DNA]</scope>
    <source>
        <strain evidence="1 2">LT2116</strain>
    </source>
</reference>
<gene>
    <name evidence="1" type="ORF">LEP1GSC188_0570</name>
</gene>